<evidence type="ECO:0000313" key="21">
    <source>
        <dbReference type="Proteomes" id="UP000478837"/>
    </source>
</evidence>
<feature type="domain" description="HRDC" evidence="17">
    <location>
        <begin position="534"/>
        <end position="612"/>
    </location>
</feature>
<dbReference type="AlphaFoldDB" id="A0A6L9MV80"/>
<feature type="domain" description="Helicase ATP-binding" evidence="18">
    <location>
        <begin position="41"/>
        <end position="209"/>
    </location>
</feature>
<comment type="similarity">
    <text evidence="3">Belongs to the helicase family. RecQ subfamily.</text>
</comment>
<dbReference type="NCBIfam" id="TIGR00614">
    <property type="entry name" value="recQ_fam"/>
    <property type="match status" value="1"/>
</dbReference>
<dbReference type="PROSITE" id="PS50967">
    <property type="entry name" value="HRDC"/>
    <property type="match status" value="1"/>
</dbReference>
<evidence type="ECO:0000256" key="4">
    <source>
        <dbReference type="ARBA" id="ARBA00022723"/>
    </source>
</evidence>
<keyword evidence="8 20" id="KW-0347">Helicase</keyword>
<protein>
    <recommendedName>
        <fullName evidence="16">DNA helicase RecQ</fullName>
        <ecNumber evidence="16">5.6.2.4</ecNumber>
    </recommendedName>
</protein>
<dbReference type="InterPro" id="IPR004589">
    <property type="entry name" value="DNA_helicase_ATP-dep_RecQ"/>
</dbReference>
<dbReference type="SMART" id="SM00490">
    <property type="entry name" value="HELICc"/>
    <property type="match status" value="1"/>
</dbReference>
<dbReference type="GO" id="GO:0006310">
    <property type="term" value="P:DNA recombination"/>
    <property type="evidence" value="ECO:0007669"/>
    <property type="project" value="UniProtKB-UniRule"/>
</dbReference>
<dbReference type="InterPro" id="IPR014001">
    <property type="entry name" value="Helicase_ATP-bd"/>
</dbReference>
<evidence type="ECO:0000256" key="7">
    <source>
        <dbReference type="ARBA" id="ARBA00022801"/>
    </source>
</evidence>
<evidence type="ECO:0000259" key="18">
    <source>
        <dbReference type="PROSITE" id="PS51192"/>
    </source>
</evidence>
<dbReference type="SUPFAM" id="SSF52540">
    <property type="entry name" value="P-loop containing nucleoside triphosphate hydrolases"/>
    <property type="match status" value="1"/>
</dbReference>
<evidence type="ECO:0000313" key="20">
    <source>
        <dbReference type="EMBL" id="NDW22046.1"/>
    </source>
</evidence>
<dbReference type="SUPFAM" id="SSF47819">
    <property type="entry name" value="HRDC-like"/>
    <property type="match status" value="1"/>
</dbReference>
<evidence type="ECO:0000256" key="2">
    <source>
        <dbReference type="ARBA" id="ARBA00001947"/>
    </source>
</evidence>
<feature type="domain" description="Helicase C-terminal" evidence="19">
    <location>
        <begin position="230"/>
        <end position="377"/>
    </location>
</feature>
<dbReference type="PROSITE" id="PS51192">
    <property type="entry name" value="HELICASE_ATP_BIND_1"/>
    <property type="match status" value="1"/>
</dbReference>
<dbReference type="Pfam" id="PF09382">
    <property type="entry name" value="RQC"/>
    <property type="match status" value="1"/>
</dbReference>
<gene>
    <name evidence="20" type="primary">recQ</name>
    <name evidence="20" type="ORF">GTW09_10975</name>
</gene>
<dbReference type="GO" id="GO:0043138">
    <property type="term" value="F:3'-5' DNA helicase activity"/>
    <property type="evidence" value="ECO:0007669"/>
    <property type="project" value="UniProtKB-EC"/>
</dbReference>
<dbReference type="GO" id="GO:0005737">
    <property type="term" value="C:cytoplasm"/>
    <property type="evidence" value="ECO:0007669"/>
    <property type="project" value="TreeGrafter"/>
</dbReference>
<dbReference type="InterPro" id="IPR002121">
    <property type="entry name" value="HRDC_dom"/>
</dbReference>
<dbReference type="Gene3D" id="1.10.150.80">
    <property type="entry name" value="HRDC domain"/>
    <property type="match status" value="1"/>
</dbReference>
<evidence type="ECO:0000256" key="11">
    <source>
        <dbReference type="ARBA" id="ARBA00023125"/>
    </source>
</evidence>
<dbReference type="InterPro" id="IPR018982">
    <property type="entry name" value="RQC_domain"/>
</dbReference>
<dbReference type="InterPro" id="IPR001650">
    <property type="entry name" value="Helicase_C-like"/>
</dbReference>
<dbReference type="GO" id="GO:0009378">
    <property type="term" value="F:four-way junction helicase activity"/>
    <property type="evidence" value="ECO:0007669"/>
    <property type="project" value="TreeGrafter"/>
</dbReference>
<keyword evidence="7 20" id="KW-0378">Hydrolase</keyword>
<reference evidence="20 21" key="1">
    <citation type="submission" date="2020-01" db="EMBL/GenBank/DDBJ databases">
        <title>Genomes of bacteria type strains.</title>
        <authorList>
            <person name="Chen J."/>
            <person name="Zhu S."/>
            <person name="Yang J."/>
        </authorList>
    </citation>
    <scope>NUCLEOTIDE SEQUENCE [LARGE SCALE GENOMIC DNA]</scope>
    <source>
        <strain evidence="20 21">LMG 22958</strain>
    </source>
</reference>
<dbReference type="SMART" id="SM00487">
    <property type="entry name" value="DEXDc"/>
    <property type="match status" value="1"/>
</dbReference>
<dbReference type="Pfam" id="PF00570">
    <property type="entry name" value="HRDC"/>
    <property type="match status" value="1"/>
</dbReference>
<keyword evidence="9" id="KW-0862">Zinc</keyword>
<dbReference type="GO" id="GO:0009432">
    <property type="term" value="P:SOS response"/>
    <property type="evidence" value="ECO:0007669"/>
    <property type="project" value="UniProtKB-UniRule"/>
</dbReference>
<dbReference type="Pfam" id="PF16124">
    <property type="entry name" value="RecQ_Zn_bind"/>
    <property type="match status" value="1"/>
</dbReference>
<name>A0A6L9MV80_9ALTE</name>
<evidence type="ECO:0000256" key="12">
    <source>
        <dbReference type="ARBA" id="ARBA00023172"/>
    </source>
</evidence>
<dbReference type="FunFam" id="1.10.10.10:FF:000175">
    <property type="entry name" value="ATP-dependent DNA helicase RecQ"/>
    <property type="match status" value="1"/>
</dbReference>
<dbReference type="CDD" id="cd18794">
    <property type="entry name" value="SF2_C_RecQ"/>
    <property type="match status" value="1"/>
</dbReference>
<dbReference type="InterPro" id="IPR032284">
    <property type="entry name" value="RecQ_Zn-bd"/>
</dbReference>
<evidence type="ECO:0000256" key="16">
    <source>
        <dbReference type="NCBIfam" id="TIGR01389"/>
    </source>
</evidence>
<evidence type="ECO:0000259" key="19">
    <source>
        <dbReference type="PROSITE" id="PS51194"/>
    </source>
</evidence>
<dbReference type="PANTHER" id="PTHR13710:SF105">
    <property type="entry name" value="ATP-DEPENDENT DNA HELICASE Q1"/>
    <property type="match status" value="1"/>
</dbReference>
<keyword evidence="13" id="KW-0234">DNA repair</keyword>
<evidence type="ECO:0000256" key="1">
    <source>
        <dbReference type="ARBA" id="ARBA00001946"/>
    </source>
</evidence>
<dbReference type="GO" id="GO:0005524">
    <property type="term" value="F:ATP binding"/>
    <property type="evidence" value="ECO:0007669"/>
    <property type="project" value="UniProtKB-KW"/>
</dbReference>
<keyword evidence="4" id="KW-0479">Metal-binding</keyword>
<dbReference type="InterPro" id="IPR010997">
    <property type="entry name" value="HRDC-like_sf"/>
</dbReference>
<dbReference type="GO" id="GO:0006281">
    <property type="term" value="P:DNA repair"/>
    <property type="evidence" value="ECO:0007669"/>
    <property type="project" value="UniProtKB-KW"/>
</dbReference>
<comment type="cofactor">
    <cofactor evidence="2">
        <name>Zn(2+)</name>
        <dbReference type="ChEBI" id="CHEBI:29105"/>
    </cofactor>
</comment>
<evidence type="ECO:0000256" key="6">
    <source>
        <dbReference type="ARBA" id="ARBA00022763"/>
    </source>
</evidence>
<evidence type="ECO:0000256" key="5">
    <source>
        <dbReference type="ARBA" id="ARBA00022741"/>
    </source>
</evidence>
<keyword evidence="21" id="KW-1185">Reference proteome</keyword>
<keyword evidence="5" id="KW-0547">Nucleotide-binding</keyword>
<keyword evidence="11" id="KW-0238">DNA-binding</keyword>
<dbReference type="SUPFAM" id="SSF46785">
    <property type="entry name" value="Winged helix' DNA-binding domain"/>
    <property type="match status" value="1"/>
</dbReference>
<dbReference type="NCBIfam" id="TIGR01389">
    <property type="entry name" value="recQ"/>
    <property type="match status" value="1"/>
</dbReference>
<dbReference type="GO" id="GO:0030894">
    <property type="term" value="C:replisome"/>
    <property type="evidence" value="ECO:0007669"/>
    <property type="project" value="TreeGrafter"/>
</dbReference>
<proteinExistence type="inferred from homology"/>
<dbReference type="InterPro" id="IPR011545">
    <property type="entry name" value="DEAD/DEAH_box_helicase_dom"/>
</dbReference>
<evidence type="ECO:0000259" key="17">
    <source>
        <dbReference type="PROSITE" id="PS50967"/>
    </source>
</evidence>
<dbReference type="PANTHER" id="PTHR13710">
    <property type="entry name" value="DNA HELICASE RECQ FAMILY MEMBER"/>
    <property type="match status" value="1"/>
</dbReference>
<dbReference type="RefSeq" id="WP_163111918.1">
    <property type="nucleotide sequence ID" value="NZ_JAAAWP010000006.1"/>
</dbReference>
<dbReference type="Pfam" id="PF00270">
    <property type="entry name" value="DEAD"/>
    <property type="match status" value="1"/>
</dbReference>
<dbReference type="GO" id="GO:0046872">
    <property type="term" value="F:metal ion binding"/>
    <property type="evidence" value="ECO:0007669"/>
    <property type="project" value="UniProtKB-KW"/>
</dbReference>
<dbReference type="Proteomes" id="UP000478837">
    <property type="component" value="Unassembled WGS sequence"/>
</dbReference>
<dbReference type="InterPro" id="IPR036390">
    <property type="entry name" value="WH_DNA-bd_sf"/>
</dbReference>
<dbReference type="Gene3D" id="3.40.50.300">
    <property type="entry name" value="P-loop containing nucleotide triphosphate hydrolases"/>
    <property type="match status" value="2"/>
</dbReference>
<keyword evidence="14" id="KW-0413">Isomerase</keyword>
<dbReference type="EC" id="5.6.2.4" evidence="16"/>
<dbReference type="Gene3D" id="1.10.10.10">
    <property type="entry name" value="Winged helix-like DNA-binding domain superfamily/Winged helix DNA-binding domain"/>
    <property type="match status" value="1"/>
</dbReference>
<keyword evidence="10" id="KW-0067">ATP-binding</keyword>
<dbReference type="InterPro" id="IPR036388">
    <property type="entry name" value="WH-like_DNA-bd_sf"/>
</dbReference>
<dbReference type="SMART" id="SM00956">
    <property type="entry name" value="RQC"/>
    <property type="match status" value="1"/>
</dbReference>
<dbReference type="InterPro" id="IPR027417">
    <property type="entry name" value="P-loop_NTPase"/>
</dbReference>
<sequence length="612" mass="68304">MITALATSDLPAHSHNAVSPESVLKDVFGYGEFRDGQGEVIHHVCQGGDALVLLPTGGGKSLCYQIPALVREGTAIVVSPLISLMQDQVEQLKALGVKADYLNSTLDAEAQANINDSLITGKLDLLYVSPERLMQYAFQQLLGRASIALFAIDEAHCVSHWGHDFRQDYRALGKIKSRFSHIPVIGLTATADTATQADILTQLNLNAPLVYKGSFDRPNIRYRVMSKYKAFDQVVSYVKQQEGSGIIYCNSRAKVDDLHNKLFRLGFRCAAYHAGMDSDERELVQRQFLNDKIDIVVATVAFGMGINKSNVRYVVHHDVPRSVESYYQETGRAGRDGLESEALLLFDEKDAARVKQWIEQGESGDRNHIELQKFAAMEAFSEAQTCRRQVLLNYFSQFSDSACGNCDICLDPPKMIDGLVIAQKVLSCILRLSQQASSQYIIDVLRGKQLKKLQEAGHHKLSTYGIGKDKSDSYWHNILNQLVHKGLIRVDITAYAALRLTEAARPVLKGEVPVQLAVPRLEFKPDKKTKQAPANYDRTLFTRLKHLRKVLAEENEVPPYVVFSDATLVDMACKLPVNRTTLLEVSGVGQTKLDRYGDAFIKLIDDYIHRDS</sequence>
<evidence type="ECO:0000256" key="15">
    <source>
        <dbReference type="ARBA" id="ARBA00034617"/>
    </source>
</evidence>
<dbReference type="EMBL" id="JAAAWP010000006">
    <property type="protein sequence ID" value="NDW22046.1"/>
    <property type="molecule type" value="Genomic_DNA"/>
</dbReference>
<dbReference type="FunFam" id="3.40.50.300:FF:000296">
    <property type="entry name" value="ATP-dependent DNA helicase RecQ"/>
    <property type="match status" value="1"/>
</dbReference>
<evidence type="ECO:0000256" key="10">
    <source>
        <dbReference type="ARBA" id="ARBA00022840"/>
    </source>
</evidence>
<accession>A0A6L9MV80</accession>
<dbReference type="InterPro" id="IPR044876">
    <property type="entry name" value="HRDC_dom_sf"/>
</dbReference>
<dbReference type="GO" id="GO:0003677">
    <property type="term" value="F:DNA binding"/>
    <property type="evidence" value="ECO:0007669"/>
    <property type="project" value="UniProtKB-KW"/>
</dbReference>
<dbReference type="CDD" id="cd17920">
    <property type="entry name" value="DEXHc_RecQ"/>
    <property type="match status" value="1"/>
</dbReference>
<evidence type="ECO:0000256" key="14">
    <source>
        <dbReference type="ARBA" id="ARBA00023235"/>
    </source>
</evidence>
<dbReference type="SMART" id="SM00341">
    <property type="entry name" value="HRDC"/>
    <property type="match status" value="1"/>
</dbReference>
<comment type="caution">
    <text evidence="20">The sequence shown here is derived from an EMBL/GenBank/DDBJ whole genome shotgun (WGS) entry which is preliminary data.</text>
</comment>
<comment type="cofactor">
    <cofactor evidence="1">
        <name>Mg(2+)</name>
        <dbReference type="ChEBI" id="CHEBI:18420"/>
    </cofactor>
</comment>
<dbReference type="InterPro" id="IPR006293">
    <property type="entry name" value="DNA_helicase_ATP-dep_RecQ_bac"/>
</dbReference>
<keyword evidence="6" id="KW-0227">DNA damage</keyword>
<dbReference type="Pfam" id="PF00271">
    <property type="entry name" value="Helicase_C"/>
    <property type="match status" value="1"/>
</dbReference>
<dbReference type="GO" id="GO:0006260">
    <property type="term" value="P:DNA replication"/>
    <property type="evidence" value="ECO:0007669"/>
    <property type="project" value="InterPro"/>
</dbReference>
<dbReference type="PROSITE" id="PS51194">
    <property type="entry name" value="HELICASE_CTER"/>
    <property type="match status" value="1"/>
</dbReference>
<evidence type="ECO:0000256" key="8">
    <source>
        <dbReference type="ARBA" id="ARBA00022806"/>
    </source>
</evidence>
<evidence type="ECO:0000256" key="13">
    <source>
        <dbReference type="ARBA" id="ARBA00023204"/>
    </source>
</evidence>
<dbReference type="FunFam" id="3.40.50.300:FF:000156">
    <property type="entry name" value="ATP-dependent DNA helicase recQ"/>
    <property type="match status" value="1"/>
</dbReference>
<organism evidence="20 21">
    <name type="scientific">Alteromonas hispanica</name>
    <dbReference type="NCBI Taxonomy" id="315421"/>
    <lineage>
        <taxon>Bacteria</taxon>
        <taxon>Pseudomonadati</taxon>
        <taxon>Pseudomonadota</taxon>
        <taxon>Gammaproteobacteria</taxon>
        <taxon>Alteromonadales</taxon>
        <taxon>Alteromonadaceae</taxon>
        <taxon>Alteromonas/Salinimonas group</taxon>
        <taxon>Alteromonas</taxon>
    </lineage>
</organism>
<keyword evidence="12" id="KW-0233">DNA recombination</keyword>
<dbReference type="GO" id="GO:0016787">
    <property type="term" value="F:hydrolase activity"/>
    <property type="evidence" value="ECO:0007669"/>
    <property type="project" value="UniProtKB-KW"/>
</dbReference>
<comment type="catalytic activity">
    <reaction evidence="15">
        <text>Couples ATP hydrolysis with the unwinding of duplex DNA by translocating in the 3'-5' direction.</text>
        <dbReference type="EC" id="5.6.2.4"/>
    </reaction>
</comment>
<evidence type="ECO:0000256" key="3">
    <source>
        <dbReference type="ARBA" id="ARBA00005446"/>
    </source>
</evidence>
<evidence type="ECO:0000256" key="9">
    <source>
        <dbReference type="ARBA" id="ARBA00022833"/>
    </source>
</evidence>
<dbReference type="FunFam" id="1.10.150.80:FF:000002">
    <property type="entry name" value="ATP-dependent DNA helicase RecQ"/>
    <property type="match status" value="1"/>
</dbReference>
<dbReference type="GO" id="GO:0043590">
    <property type="term" value="C:bacterial nucleoid"/>
    <property type="evidence" value="ECO:0007669"/>
    <property type="project" value="TreeGrafter"/>
</dbReference>